<organism evidence="7 8">
    <name type="scientific">Salirhabdus euzebyi</name>
    <dbReference type="NCBI Taxonomy" id="394506"/>
    <lineage>
        <taxon>Bacteria</taxon>
        <taxon>Bacillati</taxon>
        <taxon>Bacillota</taxon>
        <taxon>Bacilli</taxon>
        <taxon>Bacillales</taxon>
        <taxon>Bacillaceae</taxon>
        <taxon>Salirhabdus</taxon>
    </lineage>
</organism>
<evidence type="ECO:0000259" key="6">
    <source>
        <dbReference type="Pfam" id="PF21715"/>
    </source>
</evidence>
<dbReference type="PANTHER" id="PTHR34294:SF5">
    <property type="entry name" value="CENTRAL GLYCOLYTIC GENES REGULATOR"/>
    <property type="match status" value="1"/>
</dbReference>
<dbReference type="Pfam" id="PF04198">
    <property type="entry name" value="Sugar-bind"/>
    <property type="match status" value="1"/>
</dbReference>
<reference evidence="7 8" key="1">
    <citation type="submission" date="2020-08" db="EMBL/GenBank/DDBJ databases">
        <title>Genomic Encyclopedia of Type Strains, Phase IV (KMG-IV): sequencing the most valuable type-strain genomes for metagenomic binning, comparative biology and taxonomic classification.</title>
        <authorList>
            <person name="Goeker M."/>
        </authorList>
    </citation>
    <scope>NUCLEOTIDE SEQUENCE [LARGE SCALE GENOMIC DNA]</scope>
    <source>
        <strain evidence="7 8">DSM 19612</strain>
    </source>
</reference>
<evidence type="ECO:0000313" key="8">
    <source>
        <dbReference type="Proteomes" id="UP000581688"/>
    </source>
</evidence>
<comment type="similarity">
    <text evidence="1">Belongs to the SorC transcriptional regulatory family.</text>
</comment>
<gene>
    <name evidence="7" type="ORF">HNQ94_002021</name>
</gene>
<dbReference type="Gene3D" id="1.10.10.10">
    <property type="entry name" value="Winged helix-like DNA-binding domain superfamily/Winged helix DNA-binding domain"/>
    <property type="match status" value="1"/>
</dbReference>
<dbReference type="InterPro" id="IPR036390">
    <property type="entry name" value="WH_DNA-bd_sf"/>
</dbReference>
<dbReference type="Pfam" id="PF21715">
    <property type="entry name" value="CggR_N"/>
    <property type="match status" value="1"/>
</dbReference>
<dbReference type="EMBL" id="JACHGH010000005">
    <property type="protein sequence ID" value="MBB6453572.1"/>
    <property type="molecule type" value="Genomic_DNA"/>
</dbReference>
<evidence type="ECO:0000259" key="5">
    <source>
        <dbReference type="Pfam" id="PF04198"/>
    </source>
</evidence>
<feature type="domain" description="CggR N-terminal DNA binding" evidence="6">
    <location>
        <begin position="18"/>
        <end position="88"/>
    </location>
</feature>
<name>A0A841Q5G6_9BACI</name>
<dbReference type="SUPFAM" id="SSF100950">
    <property type="entry name" value="NagB/RpiA/CoA transferase-like"/>
    <property type="match status" value="1"/>
</dbReference>
<feature type="domain" description="Sugar-binding" evidence="5">
    <location>
        <begin position="93"/>
        <end position="336"/>
    </location>
</feature>
<evidence type="ECO:0000256" key="4">
    <source>
        <dbReference type="ARBA" id="ARBA00023163"/>
    </source>
</evidence>
<dbReference type="RefSeq" id="WP_174496076.1">
    <property type="nucleotide sequence ID" value="NZ_CADDWK010000006.1"/>
</dbReference>
<dbReference type="InterPro" id="IPR048715">
    <property type="entry name" value="CggR_N"/>
</dbReference>
<dbReference type="SUPFAM" id="SSF46785">
    <property type="entry name" value="Winged helix' DNA-binding domain"/>
    <property type="match status" value="1"/>
</dbReference>
<dbReference type="InterPro" id="IPR007324">
    <property type="entry name" value="Sugar-bd_dom_put"/>
</dbReference>
<accession>A0A841Q5G6</accession>
<proteinExistence type="inferred from homology"/>
<dbReference type="InterPro" id="IPR036388">
    <property type="entry name" value="WH-like_DNA-bd_sf"/>
</dbReference>
<evidence type="ECO:0000256" key="3">
    <source>
        <dbReference type="ARBA" id="ARBA00023125"/>
    </source>
</evidence>
<dbReference type="InterPro" id="IPR037171">
    <property type="entry name" value="NagB/RpiA_transferase-like"/>
</dbReference>
<evidence type="ECO:0000313" key="7">
    <source>
        <dbReference type="EMBL" id="MBB6453572.1"/>
    </source>
</evidence>
<keyword evidence="8" id="KW-1185">Reference proteome</keyword>
<keyword evidence="2" id="KW-0805">Transcription regulation</keyword>
<evidence type="ECO:0000256" key="2">
    <source>
        <dbReference type="ARBA" id="ARBA00023015"/>
    </source>
</evidence>
<dbReference type="Proteomes" id="UP000581688">
    <property type="component" value="Unassembled WGS sequence"/>
</dbReference>
<keyword evidence="3" id="KW-0238">DNA-binding</keyword>
<dbReference type="AlphaFoldDB" id="A0A841Q5G6"/>
<dbReference type="GO" id="GO:0030246">
    <property type="term" value="F:carbohydrate binding"/>
    <property type="evidence" value="ECO:0007669"/>
    <property type="project" value="InterPro"/>
</dbReference>
<evidence type="ECO:0000256" key="1">
    <source>
        <dbReference type="ARBA" id="ARBA00010466"/>
    </source>
</evidence>
<dbReference type="GO" id="GO:0003677">
    <property type="term" value="F:DNA binding"/>
    <property type="evidence" value="ECO:0007669"/>
    <property type="project" value="UniProtKB-KW"/>
</dbReference>
<dbReference type="InterPro" id="IPR051054">
    <property type="entry name" value="SorC_transcr_regulators"/>
</dbReference>
<comment type="caution">
    <text evidence="7">The sequence shown here is derived from an EMBL/GenBank/DDBJ whole genome shotgun (WGS) entry which is preliminary data.</text>
</comment>
<dbReference type="PANTHER" id="PTHR34294">
    <property type="entry name" value="TRANSCRIPTIONAL REGULATOR-RELATED"/>
    <property type="match status" value="1"/>
</dbReference>
<keyword evidence="4" id="KW-0804">Transcription</keyword>
<protein>
    <submittedName>
        <fullName evidence="7">Central glycolytic genes regulator</fullName>
    </submittedName>
</protein>
<dbReference type="Gene3D" id="3.40.50.1360">
    <property type="match status" value="1"/>
</dbReference>
<sequence length="338" mass="37766">MRELIAVQQKLFPDLMEIIDRRFQLLKIIHLLQPVGRRSIAEETNYSERLIRTEVEFFQQEGLVDITTKGMLLTSEGTKLLDQLTNIMKELSGLEVYEQKLKTKFNLRKVIVVPGNSDIDLGVKQELGKACVHFLKRIIKDNMIISVTGGSTMSAIADEMIPMENKDCLFVPSRGGLGEQVENQANTICVEMARKAKGNYRLLYVPDPISESSYRSIIKEPVVKEVTEYIQNADIVIHGIGEAMTMAERRKMSKNQLDQIKKSNGVGEAFGYYFDKSGQIVHKVRTVGLQLEDLESIAHVITVAGGASKADAIESYFKLGKSNVLITDEAAAIKLVKG</sequence>